<reference evidence="1 2" key="1">
    <citation type="journal article" date="2013" name="PLoS ONE">
        <title>The first genomic and proteomic characterization of a deep-sea sulfate reducer: insights into the piezophilic lifestyle of Desulfovibrio piezophilus.</title>
        <authorList>
            <person name="Pradel N."/>
            <person name="Ji B."/>
            <person name="Gimenez G."/>
            <person name="Talla E."/>
            <person name="Lenoble P."/>
            <person name="Garel M."/>
            <person name="Tamburini C."/>
            <person name="Fourquet P."/>
            <person name="Lebrun R."/>
            <person name="Bertin P."/>
            <person name="Denis Y."/>
            <person name="Pophillat M."/>
            <person name="Barbe V."/>
            <person name="Ollivier B."/>
            <person name="Dolla A."/>
        </authorList>
    </citation>
    <scope>NUCLEOTIDE SEQUENCE [LARGE SCALE GENOMIC DNA]</scope>
    <source>
        <strain evidence="2">DSM 10523 / SB164P1</strain>
    </source>
</reference>
<accession>M1WLW1</accession>
<reference evidence="2" key="2">
    <citation type="journal article" date="2013" name="Stand. Genomic Sci.">
        <title>Complete genome sequence of Desulfocapsa sulfexigens, a marine deltaproteobacterium specialized in disproportionating inorganic sulfur compounds.</title>
        <authorList>
            <person name="Finster K.W."/>
            <person name="Kjeldsen K.U."/>
            <person name="Kube M."/>
            <person name="Reinhardt R."/>
            <person name="Mussmann M."/>
            <person name="Amann R."/>
            <person name="Schreiber L."/>
        </authorList>
    </citation>
    <scope>NUCLEOTIDE SEQUENCE [LARGE SCALE GENOMIC DNA]</scope>
    <source>
        <strain evidence="2">DSM 10523 / SB164P1</strain>
    </source>
</reference>
<dbReference type="BioCyc" id="DPIE1322246:BN4_RS06570-MONOMER"/>
<dbReference type="HOGENOM" id="CLU_193607_0_0_7"/>
<organism evidence="1 2">
    <name type="scientific">Pseudodesulfovibrio piezophilus (strain DSM 21447 / JCM 15486 / C1TLV30)</name>
    <name type="common">Desulfovibrio piezophilus</name>
    <dbReference type="NCBI Taxonomy" id="1322246"/>
    <lineage>
        <taxon>Bacteria</taxon>
        <taxon>Pseudomonadati</taxon>
        <taxon>Thermodesulfobacteriota</taxon>
        <taxon>Desulfovibrionia</taxon>
        <taxon>Desulfovibrionales</taxon>
        <taxon>Desulfovibrionaceae</taxon>
    </lineage>
</organism>
<dbReference type="STRING" id="1322246.BN4_11313"/>
<dbReference type="RefSeq" id="WP_015414596.1">
    <property type="nucleotide sequence ID" value="NC_020409.1"/>
</dbReference>
<dbReference type="PATRIC" id="fig|879567.3.peg.1365"/>
<dbReference type="OrthoDB" id="5459352at2"/>
<protein>
    <submittedName>
        <fullName evidence="1">Uncharacterized protein</fullName>
    </submittedName>
</protein>
<gene>
    <name evidence="1" type="ordered locus">BN4_11313</name>
</gene>
<dbReference type="KEGG" id="dpi:BN4_11313"/>
<keyword evidence="2" id="KW-1185">Reference proteome</keyword>
<dbReference type="AlphaFoldDB" id="M1WLW1"/>
<dbReference type="Proteomes" id="UP000011724">
    <property type="component" value="Chromosome"/>
</dbReference>
<dbReference type="EMBL" id="FO203427">
    <property type="protein sequence ID" value="CCH48550.1"/>
    <property type="molecule type" value="Genomic_DNA"/>
</dbReference>
<evidence type="ECO:0000313" key="1">
    <source>
        <dbReference type="EMBL" id="CCH48550.1"/>
    </source>
</evidence>
<dbReference type="eggNOG" id="ENOG50334H7">
    <property type="taxonomic scope" value="Bacteria"/>
</dbReference>
<evidence type="ECO:0000313" key="2">
    <source>
        <dbReference type="Proteomes" id="UP000011724"/>
    </source>
</evidence>
<proteinExistence type="predicted"/>
<sequence>MKIFVRERRRSDKGQQRPRYRVVGVQGGDLKIYAKRIRKCELAELAEHTGAEIIYLARGEDEAEGVKPKG</sequence>
<name>M1WLW1_PSEP2</name>